<proteinExistence type="predicted"/>
<dbReference type="Proteomes" id="UP000228621">
    <property type="component" value="Unassembled WGS sequence"/>
</dbReference>
<dbReference type="AlphaFoldDB" id="A0A2A5JQS9"/>
<keyword evidence="1" id="KW-1133">Transmembrane helix</keyword>
<keyword evidence="1" id="KW-0812">Transmembrane</keyword>
<dbReference type="EMBL" id="NKHF01000045">
    <property type="protein sequence ID" value="PCK31778.1"/>
    <property type="molecule type" value="Genomic_DNA"/>
</dbReference>
<evidence type="ECO:0000313" key="2">
    <source>
        <dbReference type="EMBL" id="PCK31778.1"/>
    </source>
</evidence>
<accession>A0A2A5JQS9</accession>
<name>A0A2A5JQS9_PSEO7</name>
<keyword evidence="3" id="KW-1185">Reference proteome</keyword>
<gene>
    <name evidence="2" type="ORF">CEX98_10715</name>
</gene>
<protein>
    <submittedName>
        <fullName evidence="2">Uncharacterized protein</fullName>
    </submittedName>
</protein>
<dbReference type="OrthoDB" id="6308620at2"/>
<comment type="caution">
    <text evidence="2">The sequence shown here is derived from an EMBL/GenBank/DDBJ whole genome shotgun (WGS) entry which is preliminary data.</text>
</comment>
<feature type="transmembrane region" description="Helical" evidence="1">
    <location>
        <begin position="49"/>
        <end position="72"/>
    </location>
</feature>
<dbReference type="RefSeq" id="WP_099642069.1">
    <property type="nucleotide sequence ID" value="NZ_NKHF01000045.1"/>
</dbReference>
<evidence type="ECO:0000256" key="1">
    <source>
        <dbReference type="SAM" id="Phobius"/>
    </source>
</evidence>
<organism evidence="2 3">
    <name type="scientific">Pseudoalteromonas piscicida</name>
    <dbReference type="NCBI Taxonomy" id="43662"/>
    <lineage>
        <taxon>Bacteria</taxon>
        <taxon>Pseudomonadati</taxon>
        <taxon>Pseudomonadota</taxon>
        <taxon>Gammaproteobacteria</taxon>
        <taxon>Alteromonadales</taxon>
        <taxon>Pseudoalteromonadaceae</taxon>
        <taxon>Pseudoalteromonas</taxon>
    </lineage>
</organism>
<feature type="transmembrane region" description="Helical" evidence="1">
    <location>
        <begin position="7"/>
        <end position="29"/>
    </location>
</feature>
<evidence type="ECO:0000313" key="3">
    <source>
        <dbReference type="Proteomes" id="UP000228621"/>
    </source>
</evidence>
<sequence>MELKDKLILLLKSGGLSIGIAGIFYLLIFKMSAQFHHQIPFSPFSEDSGINMMLIYSFLIFLSSSIFSYFFLKMHAARNNMHVDGLVLAIKYIHLVLWVGVVSIALYTLFYMKQHVSVLQQAKNIQTPPTQLENLVSYLPEHGDVIDIAVAQNTNTSPSTLTYLSLTRDFTVHLALASNPSTPKKVLEEIVGYYQDGQQDVVINAILRNPNVVNGNIQLRVY</sequence>
<reference evidence="3" key="1">
    <citation type="journal article" date="2019" name="Genome Announc.">
        <title>Draft Genome Sequence of Pseudoalteromonas piscicida Strain 36Y ROTHPW, an Hypersaline Seawater Isolate from the South Coast of Sonora, Mexico.</title>
        <authorList>
            <person name="Sanchez-Diaz R."/>
            <person name="Molina-Garza Z.J."/>
            <person name="Cruz-Suarez L.E."/>
            <person name="Selvin J."/>
            <person name="Kiran G.S."/>
            <person name="Ibarra-Gamez J.C."/>
            <person name="Gomez-Gil B."/>
            <person name="Galaviz-Silva L."/>
        </authorList>
    </citation>
    <scope>NUCLEOTIDE SEQUENCE [LARGE SCALE GENOMIC DNA]</scope>
    <source>
        <strain evidence="3">36Y_RITHPW</strain>
    </source>
</reference>
<feature type="transmembrane region" description="Helical" evidence="1">
    <location>
        <begin position="92"/>
        <end position="112"/>
    </location>
</feature>
<keyword evidence="1" id="KW-0472">Membrane</keyword>